<dbReference type="Gene3D" id="3.40.50.300">
    <property type="entry name" value="P-loop containing nucleotide triphosphate hydrolases"/>
    <property type="match status" value="1"/>
</dbReference>
<accession>A0ABP2XHT1</accession>
<dbReference type="InterPro" id="IPR027417">
    <property type="entry name" value="P-loop_NTPase"/>
</dbReference>
<comment type="caution">
    <text evidence="1">The sequence shown here is derived from an EMBL/GenBank/DDBJ whole genome shotgun (WGS) entry which is preliminary data.</text>
</comment>
<dbReference type="Proteomes" id="UP000016426">
    <property type="component" value="Unassembled WGS sequence"/>
</dbReference>
<name>A0ABP2XHT1_9NEIS</name>
<keyword evidence="2" id="KW-1185">Reference proteome</keyword>
<dbReference type="RefSeq" id="WP_021478423.1">
    <property type="nucleotide sequence ID" value="NZ_AVPH01000274.1"/>
</dbReference>
<dbReference type="Pfam" id="PF13671">
    <property type="entry name" value="AAA_33"/>
    <property type="match status" value="1"/>
</dbReference>
<dbReference type="PANTHER" id="PTHR37807:SF3">
    <property type="entry name" value="OS07G0160300 PROTEIN"/>
    <property type="match status" value="1"/>
</dbReference>
<sequence>MSGLLIALGGLPGVGKTTIARLLAGKLAATHLRIDTIEQALLRAGSLAQIGPEGYLAAYALAADNLRLGHIVVADSVNPLPITREAWRATAKEAGARLLEVEIVCSDQTEQRARLESRAADIPGHRLPDWETVVRRSYETWDTVDLRIDACLLAAEQAAERIAAEIETRWPKSAG</sequence>
<reference evidence="1 2" key="1">
    <citation type="journal article" date="2013" name="Genome Announc.">
        <title>Genome Sequence of the Pigment-Producing Bacterium Pseudogulbenkiania ferrooxidans, Isolated from Loktak Lake.</title>
        <authorList>
            <person name="Puranik S."/>
            <person name="Talkal R."/>
            <person name="Qureshi A."/>
            <person name="Khardenavis A."/>
            <person name="Kapley A."/>
            <person name="Purohit H.J."/>
        </authorList>
    </citation>
    <scope>NUCLEOTIDE SEQUENCE [LARGE SCALE GENOMIC DNA]</scope>
    <source>
        <strain evidence="1 2">EGD-HP2</strain>
    </source>
</reference>
<dbReference type="EMBL" id="AVPH01000274">
    <property type="protein sequence ID" value="ERE00468.1"/>
    <property type="molecule type" value="Genomic_DNA"/>
</dbReference>
<evidence type="ECO:0000313" key="2">
    <source>
        <dbReference type="Proteomes" id="UP000016426"/>
    </source>
</evidence>
<dbReference type="SUPFAM" id="SSF52540">
    <property type="entry name" value="P-loop containing nucleoside triphosphate hydrolases"/>
    <property type="match status" value="1"/>
</dbReference>
<protein>
    <recommendedName>
        <fullName evidence="3">Adenylylsulfate kinase</fullName>
    </recommendedName>
</protein>
<gene>
    <name evidence="1" type="ORF">O166_14370</name>
</gene>
<evidence type="ECO:0008006" key="3">
    <source>
        <dbReference type="Google" id="ProtNLM"/>
    </source>
</evidence>
<organism evidence="1 2">
    <name type="scientific">Pseudogulbenkiania ferrooxidans EGD-HP2</name>
    <dbReference type="NCBI Taxonomy" id="1388764"/>
    <lineage>
        <taxon>Bacteria</taxon>
        <taxon>Pseudomonadati</taxon>
        <taxon>Pseudomonadota</taxon>
        <taxon>Betaproteobacteria</taxon>
        <taxon>Neisseriales</taxon>
        <taxon>Chromobacteriaceae</taxon>
        <taxon>Pseudogulbenkiania</taxon>
    </lineage>
</organism>
<evidence type="ECO:0000313" key="1">
    <source>
        <dbReference type="EMBL" id="ERE00468.1"/>
    </source>
</evidence>
<proteinExistence type="predicted"/>
<dbReference type="PANTHER" id="PTHR37807">
    <property type="entry name" value="OS07G0160300 PROTEIN"/>
    <property type="match status" value="1"/>
</dbReference>